<feature type="compositionally biased region" description="Basic and acidic residues" evidence="1">
    <location>
        <begin position="17"/>
        <end position="28"/>
    </location>
</feature>
<dbReference type="HOGENOM" id="CLU_2195652_0_0_11"/>
<evidence type="ECO:0000313" key="3">
    <source>
        <dbReference type="Proteomes" id="UP000013167"/>
    </source>
</evidence>
<proteinExistence type="predicted"/>
<feature type="region of interest" description="Disordered" evidence="1">
    <location>
        <begin position="1"/>
        <end position="61"/>
    </location>
</feature>
<dbReference type="EMBL" id="CAIZ01000124">
    <property type="protein sequence ID" value="CCH70240.1"/>
    <property type="molecule type" value="Genomic_DNA"/>
</dbReference>
<comment type="caution">
    <text evidence="2">The sequence shown here is derived from an EMBL/GenBank/DDBJ whole genome shotgun (WGS) entry which is preliminary data.</text>
</comment>
<accession>N0E3I2</accession>
<dbReference type="STRING" id="1193181.BN10_540019"/>
<evidence type="ECO:0000256" key="1">
    <source>
        <dbReference type="SAM" id="MobiDB-lite"/>
    </source>
</evidence>
<reference evidence="2 3" key="1">
    <citation type="journal article" date="2013" name="ISME J.">
        <title>A metabolic model for members of the genus Tetrasphaera involved in enhanced biological phosphorus removal.</title>
        <authorList>
            <person name="Kristiansen R."/>
            <person name="Nguyen H.T.T."/>
            <person name="Saunders A.M."/>
            <person name="Nielsen J.L."/>
            <person name="Wimmer R."/>
            <person name="Le V.Q."/>
            <person name="McIlroy S.J."/>
            <person name="Petrovski S."/>
            <person name="Seviour R.J."/>
            <person name="Calteau A."/>
            <person name="Nielsen K.L."/>
            <person name="Nielsen P.H."/>
        </authorList>
    </citation>
    <scope>NUCLEOTIDE SEQUENCE [LARGE SCALE GENOMIC DNA]</scope>
    <source>
        <strain evidence="2 3">Lp2</strain>
    </source>
</reference>
<dbReference type="Proteomes" id="UP000013167">
    <property type="component" value="Unassembled WGS sequence"/>
</dbReference>
<organism evidence="2 3">
    <name type="scientific">Phycicoccus elongatus Lp2</name>
    <dbReference type="NCBI Taxonomy" id="1193181"/>
    <lineage>
        <taxon>Bacteria</taxon>
        <taxon>Bacillati</taxon>
        <taxon>Actinomycetota</taxon>
        <taxon>Actinomycetes</taxon>
        <taxon>Micrococcales</taxon>
        <taxon>Intrasporangiaceae</taxon>
        <taxon>Phycicoccus</taxon>
    </lineage>
</organism>
<protein>
    <submittedName>
        <fullName evidence="2">Uncharacterized protein</fullName>
    </submittedName>
</protein>
<sequence length="108" mass="11859">MLGPCQRVRHGTGQPHELGHLTRKDSRDGLPNFNEDTPGDLHRAGGRHPFGQSGARRGGVGDTAYQSLKMYAVKSRFRYSLRSWTRFATPMPLGPASARPSWPAVTSS</sequence>
<gene>
    <name evidence="2" type="ORF">BN10_540019</name>
</gene>
<evidence type="ECO:0000313" key="2">
    <source>
        <dbReference type="EMBL" id="CCH70240.1"/>
    </source>
</evidence>
<dbReference type="AlphaFoldDB" id="N0E3I2"/>
<keyword evidence="3" id="KW-1185">Reference proteome</keyword>
<name>N0E3I2_9MICO</name>